<evidence type="ECO:0000256" key="5">
    <source>
        <dbReference type="SAM" id="MobiDB-lite"/>
    </source>
</evidence>
<name>A0A2W1E405_9PLEO</name>
<evidence type="ECO:0000313" key="7">
    <source>
        <dbReference type="EMBL" id="KAF7570892.1"/>
    </source>
</evidence>
<dbReference type="GO" id="GO:0005886">
    <property type="term" value="C:plasma membrane"/>
    <property type="evidence" value="ECO:0007669"/>
    <property type="project" value="TreeGrafter"/>
</dbReference>
<keyword evidence="2 6" id="KW-0812">Transmembrane</keyword>
<evidence type="ECO:0000256" key="6">
    <source>
        <dbReference type="SAM" id="Phobius"/>
    </source>
</evidence>
<evidence type="ECO:0000256" key="3">
    <source>
        <dbReference type="ARBA" id="ARBA00022989"/>
    </source>
</evidence>
<reference evidence="7" key="1">
    <citation type="journal article" date="2018" name="BMC Genomics">
        <title>Comparative genomics of the wheat fungal pathogen Pyrenophora tritici-repentis reveals chromosomal variations and genome plasticity.</title>
        <authorList>
            <person name="Moolhuijzen P."/>
            <person name="See P.T."/>
            <person name="Hane J.K."/>
            <person name="Shi G."/>
            <person name="Liu Z."/>
            <person name="Oliver R.P."/>
            <person name="Moffat C.S."/>
        </authorList>
    </citation>
    <scope>NUCLEOTIDE SEQUENCE [LARGE SCALE GENOMIC DNA]</scope>
    <source>
        <strain evidence="7">M4</strain>
    </source>
</reference>
<evidence type="ECO:0000256" key="1">
    <source>
        <dbReference type="ARBA" id="ARBA00004141"/>
    </source>
</evidence>
<evidence type="ECO:0000256" key="2">
    <source>
        <dbReference type="ARBA" id="ARBA00022692"/>
    </source>
</evidence>
<protein>
    <submittedName>
        <fullName evidence="7">Uncharacterized protein</fullName>
    </submittedName>
</protein>
<comment type="caution">
    <text evidence="7">The sequence shown here is derived from an EMBL/GenBank/DDBJ whole genome shotgun (WGS) entry which is preliminary data.</text>
</comment>
<dbReference type="AlphaFoldDB" id="A0A2W1E405"/>
<dbReference type="SUPFAM" id="SSF103473">
    <property type="entry name" value="MFS general substrate transporter"/>
    <property type="match status" value="1"/>
</dbReference>
<comment type="subcellular location">
    <subcellularLocation>
        <location evidence="1">Membrane</location>
        <topology evidence="1">Multi-pass membrane protein</topology>
    </subcellularLocation>
</comment>
<dbReference type="PANTHER" id="PTHR23502:SF20">
    <property type="entry name" value="TRANSPORTER, PUTATIVE (AFU_ORTHOLOGUE AFUA_6G13880)-RELATED"/>
    <property type="match status" value="1"/>
</dbReference>
<proteinExistence type="predicted"/>
<feature type="region of interest" description="Disordered" evidence="5">
    <location>
        <begin position="1"/>
        <end position="28"/>
    </location>
</feature>
<dbReference type="GO" id="GO:0022857">
    <property type="term" value="F:transmembrane transporter activity"/>
    <property type="evidence" value="ECO:0007669"/>
    <property type="project" value="TreeGrafter"/>
</dbReference>
<feature type="compositionally biased region" description="Basic and acidic residues" evidence="5">
    <location>
        <begin position="1"/>
        <end position="11"/>
    </location>
</feature>
<dbReference type="InterPro" id="IPR036259">
    <property type="entry name" value="MFS_trans_sf"/>
</dbReference>
<dbReference type="PANTHER" id="PTHR23502">
    <property type="entry name" value="MAJOR FACILITATOR SUPERFAMILY"/>
    <property type="match status" value="1"/>
</dbReference>
<accession>A0A2W1E405</accession>
<dbReference type="KEGG" id="ptrr:90956754"/>
<organism evidence="7 8">
    <name type="scientific">Pyrenophora tritici-repentis</name>
    <dbReference type="NCBI Taxonomy" id="45151"/>
    <lineage>
        <taxon>Eukaryota</taxon>
        <taxon>Fungi</taxon>
        <taxon>Dikarya</taxon>
        <taxon>Ascomycota</taxon>
        <taxon>Pezizomycotina</taxon>
        <taxon>Dothideomycetes</taxon>
        <taxon>Pleosporomycetidae</taxon>
        <taxon>Pleosporales</taxon>
        <taxon>Pleosporineae</taxon>
        <taxon>Pleosporaceae</taxon>
        <taxon>Pyrenophora</taxon>
    </lineage>
</organism>
<evidence type="ECO:0000313" key="8">
    <source>
        <dbReference type="Proteomes" id="UP000245464"/>
    </source>
</evidence>
<dbReference type="Proteomes" id="UP000245464">
    <property type="component" value="Chromosome 5"/>
</dbReference>
<dbReference type="EMBL" id="NQIK02000005">
    <property type="protein sequence ID" value="KAF7570892.1"/>
    <property type="molecule type" value="Genomic_DNA"/>
</dbReference>
<dbReference type="RefSeq" id="XP_065962263.1">
    <property type="nucleotide sequence ID" value="XM_066107814.1"/>
</dbReference>
<dbReference type="GeneID" id="90956754"/>
<keyword evidence="4 6" id="KW-0472">Membrane</keyword>
<evidence type="ECO:0000256" key="4">
    <source>
        <dbReference type="ARBA" id="ARBA00023136"/>
    </source>
</evidence>
<keyword evidence="3 6" id="KW-1133">Transmembrane helix</keyword>
<feature type="transmembrane region" description="Helical" evidence="6">
    <location>
        <begin position="134"/>
        <end position="156"/>
    </location>
</feature>
<feature type="transmembrane region" description="Helical" evidence="6">
    <location>
        <begin position="103"/>
        <end position="128"/>
    </location>
</feature>
<sequence length="157" mass="17100">MGLGILDDRHMAAPPGTSTINDPGPEIDSKVDTSHFKRDGDTILQPQPSDSPNDPLNWSPLRKECLMWFLAFSSGVTTSLGPMVSPALPLLAEKYKVSIDMVASLLIGFVAFWIGFTTFFTAAGANVWGKRPFFVISTAVLLGTCVWGFFTGVCWIR</sequence>
<gene>
    <name evidence="7" type="ORF">PtrM4_108940</name>
</gene>
<feature type="transmembrane region" description="Helical" evidence="6">
    <location>
        <begin position="66"/>
        <end position="91"/>
    </location>
</feature>